<dbReference type="GO" id="GO:0005975">
    <property type="term" value="P:carbohydrate metabolic process"/>
    <property type="evidence" value="ECO:0007669"/>
    <property type="project" value="InterPro"/>
</dbReference>
<name>A0A9Q0H4M2_9MAGN</name>
<keyword evidence="3" id="KW-0134">Cell wall</keyword>
<dbReference type="Gene3D" id="2.160.20.10">
    <property type="entry name" value="Single-stranded right-handed beta-helix, Pectin lyase-like"/>
    <property type="match status" value="1"/>
</dbReference>
<comment type="similarity">
    <text evidence="2 8">Belongs to the glycosyl hydrolase 28 family.</text>
</comment>
<evidence type="ECO:0000256" key="4">
    <source>
        <dbReference type="ARBA" id="ARBA00022525"/>
    </source>
</evidence>
<proteinExistence type="inferred from homology"/>
<dbReference type="GO" id="GO:0071555">
    <property type="term" value="P:cell wall organization"/>
    <property type="evidence" value="ECO:0007669"/>
    <property type="project" value="UniProtKB-KW"/>
</dbReference>
<dbReference type="SUPFAM" id="SSF51126">
    <property type="entry name" value="Pectin lyase-like"/>
    <property type="match status" value="1"/>
</dbReference>
<feature type="region of interest" description="Disordered" evidence="9">
    <location>
        <begin position="1"/>
        <end position="23"/>
    </location>
</feature>
<dbReference type="OrthoDB" id="187139at2759"/>
<evidence type="ECO:0000256" key="7">
    <source>
        <dbReference type="ARBA" id="ARBA00023316"/>
    </source>
</evidence>
<evidence type="ECO:0008006" key="12">
    <source>
        <dbReference type="Google" id="ProtNLM"/>
    </source>
</evidence>
<keyword evidence="7" id="KW-0961">Cell wall biogenesis/degradation</keyword>
<dbReference type="InterPro" id="IPR000743">
    <property type="entry name" value="Glyco_hydro_28"/>
</dbReference>
<keyword evidence="4" id="KW-0964">Secreted</keyword>
<dbReference type="Proteomes" id="UP001141806">
    <property type="component" value="Unassembled WGS sequence"/>
</dbReference>
<evidence type="ECO:0000256" key="1">
    <source>
        <dbReference type="ARBA" id="ARBA00004191"/>
    </source>
</evidence>
<protein>
    <recommendedName>
        <fullName evidence="12">Polygalacturonase</fullName>
    </recommendedName>
</protein>
<evidence type="ECO:0000256" key="3">
    <source>
        <dbReference type="ARBA" id="ARBA00022512"/>
    </source>
</evidence>
<sequence>MVLVPSDRGEMRQSKLERTRSPSGLLVQSRHLHQLPQNQTHIFSLLNYGAIGDGVTDDSQKYLCMAFQEAWNIVCNSSLPSPVLYVPPHKTFLLHPLVLNGPCKSNNVQIEILGNMVAPSDPSEWQCESHENTYHCPSWLEFNHVNDLYITGGEGDFMIDGRGQNWWNLSCHKTMFVIRHSNNVHIGNLNIVNSPNMHMFFQDSTLVYAYNINISSPGTSPNTDGIHIQHSQNVFVYDSHISTGDDCISIADGSSYLNIDTISCGPGHGISIGSLGIGGETETVENVHVSNVNFSGTSNGVRIKTWQGSSAVKVSNVTYNQIYGTSNGTPAIKFDCSEIVPCTDIVLSDIDISSPRKGKEASAFCRNVHGRAQGQVVPMVPCLDLSASLSNYPSGAGVVPTKSSSSFGADLIADLMLRHKNLLYGGEEDRLTIIFLLRNFLIRRMPLRLLGTCIIA</sequence>
<dbReference type="InterPro" id="IPR006626">
    <property type="entry name" value="PbH1"/>
</dbReference>
<keyword evidence="11" id="KW-1185">Reference proteome</keyword>
<accession>A0A9Q0H4M2</accession>
<keyword evidence="6 8" id="KW-0326">Glycosidase</keyword>
<feature type="compositionally biased region" description="Basic and acidic residues" evidence="9">
    <location>
        <begin position="7"/>
        <end position="20"/>
    </location>
</feature>
<comment type="caution">
    <text evidence="10">The sequence shown here is derived from an EMBL/GenBank/DDBJ whole genome shotgun (WGS) entry which is preliminary data.</text>
</comment>
<dbReference type="EMBL" id="JAMYWD010000009">
    <property type="protein sequence ID" value="KAJ4959796.1"/>
    <property type="molecule type" value="Genomic_DNA"/>
</dbReference>
<comment type="subcellular location">
    <subcellularLocation>
        <location evidence="1">Secreted</location>
        <location evidence="1">Cell wall</location>
    </subcellularLocation>
</comment>
<dbReference type="PANTHER" id="PTHR31375">
    <property type="match status" value="1"/>
</dbReference>
<dbReference type="GO" id="GO:0004650">
    <property type="term" value="F:polygalacturonase activity"/>
    <property type="evidence" value="ECO:0007669"/>
    <property type="project" value="InterPro"/>
</dbReference>
<dbReference type="AlphaFoldDB" id="A0A9Q0H4M2"/>
<evidence type="ECO:0000256" key="9">
    <source>
        <dbReference type="SAM" id="MobiDB-lite"/>
    </source>
</evidence>
<dbReference type="Pfam" id="PF00295">
    <property type="entry name" value="Glyco_hydro_28"/>
    <property type="match status" value="1"/>
</dbReference>
<evidence type="ECO:0000313" key="10">
    <source>
        <dbReference type="EMBL" id="KAJ4959796.1"/>
    </source>
</evidence>
<organism evidence="10 11">
    <name type="scientific">Protea cynaroides</name>
    <dbReference type="NCBI Taxonomy" id="273540"/>
    <lineage>
        <taxon>Eukaryota</taxon>
        <taxon>Viridiplantae</taxon>
        <taxon>Streptophyta</taxon>
        <taxon>Embryophyta</taxon>
        <taxon>Tracheophyta</taxon>
        <taxon>Spermatophyta</taxon>
        <taxon>Magnoliopsida</taxon>
        <taxon>Proteales</taxon>
        <taxon>Proteaceae</taxon>
        <taxon>Protea</taxon>
    </lineage>
</organism>
<dbReference type="SMART" id="SM00710">
    <property type="entry name" value="PbH1"/>
    <property type="match status" value="4"/>
</dbReference>
<keyword evidence="5 8" id="KW-0378">Hydrolase</keyword>
<dbReference type="InterPro" id="IPR012334">
    <property type="entry name" value="Pectin_lyas_fold"/>
</dbReference>
<gene>
    <name evidence="10" type="ORF">NE237_019706</name>
</gene>
<evidence type="ECO:0000256" key="2">
    <source>
        <dbReference type="ARBA" id="ARBA00008834"/>
    </source>
</evidence>
<evidence type="ECO:0000256" key="6">
    <source>
        <dbReference type="ARBA" id="ARBA00023295"/>
    </source>
</evidence>
<evidence type="ECO:0000256" key="5">
    <source>
        <dbReference type="ARBA" id="ARBA00022801"/>
    </source>
</evidence>
<dbReference type="InterPro" id="IPR011050">
    <property type="entry name" value="Pectin_lyase_fold/virulence"/>
</dbReference>
<evidence type="ECO:0000313" key="11">
    <source>
        <dbReference type="Proteomes" id="UP001141806"/>
    </source>
</evidence>
<reference evidence="10" key="1">
    <citation type="journal article" date="2023" name="Plant J.">
        <title>The genome of the king protea, Protea cynaroides.</title>
        <authorList>
            <person name="Chang J."/>
            <person name="Duong T.A."/>
            <person name="Schoeman C."/>
            <person name="Ma X."/>
            <person name="Roodt D."/>
            <person name="Barker N."/>
            <person name="Li Z."/>
            <person name="Van de Peer Y."/>
            <person name="Mizrachi E."/>
        </authorList>
    </citation>
    <scope>NUCLEOTIDE SEQUENCE</scope>
    <source>
        <tissue evidence="10">Young leaves</tissue>
    </source>
</reference>
<evidence type="ECO:0000256" key="8">
    <source>
        <dbReference type="RuleBase" id="RU361169"/>
    </source>
</evidence>